<keyword evidence="10 12" id="KW-0687">Ribonucleoprotein</keyword>
<proteinExistence type="inferred from homology"/>
<dbReference type="InterPro" id="IPR010920">
    <property type="entry name" value="LSM_dom_sf"/>
</dbReference>
<evidence type="ECO:0000256" key="2">
    <source>
        <dbReference type="ARBA" id="ARBA00004514"/>
    </source>
</evidence>
<keyword evidence="7" id="KW-0747">Spliceosome</keyword>
<sequence>MSVGVPIKILHDAEGHVITLESVDGEVYRGKLVEAEDNMNVHMANLIMTTREGRTVNMDSIYIRGSKIRFFILPDMLKNSPMIRRPQGAKGITAITARGGKASFIRSTVAGRGMRGAPRGGAMPKRGRM</sequence>
<protein>
    <recommendedName>
        <fullName evidence="4 12">Small nuclear ribonucleoprotein Sm D3</fullName>
        <shortName evidence="12">Sm-D3</shortName>
    </recommendedName>
    <alternativeName>
        <fullName evidence="11 12">snRNP core protein D3</fullName>
    </alternativeName>
</protein>
<comment type="similarity">
    <text evidence="3 12">Belongs to the snRNP core protein family.</text>
</comment>
<evidence type="ECO:0000256" key="9">
    <source>
        <dbReference type="ARBA" id="ARBA00023242"/>
    </source>
</evidence>
<dbReference type="AlphaFoldDB" id="A0ABD2PSK3"/>
<dbReference type="GO" id="GO:0000387">
    <property type="term" value="P:spliceosomal snRNP assembly"/>
    <property type="evidence" value="ECO:0007669"/>
    <property type="project" value="UniProtKB-UniRule"/>
</dbReference>
<keyword evidence="15" id="KW-1185">Reference proteome</keyword>
<evidence type="ECO:0000256" key="6">
    <source>
        <dbReference type="ARBA" id="ARBA00022664"/>
    </source>
</evidence>
<accession>A0ABD2PSK3</accession>
<dbReference type="Pfam" id="PF01423">
    <property type="entry name" value="LSM"/>
    <property type="match status" value="1"/>
</dbReference>
<evidence type="ECO:0000256" key="12">
    <source>
        <dbReference type="RuleBase" id="RU365050"/>
    </source>
</evidence>
<evidence type="ECO:0000256" key="5">
    <source>
        <dbReference type="ARBA" id="ARBA00022490"/>
    </source>
</evidence>
<keyword evidence="8 12" id="KW-0508">mRNA splicing</keyword>
<comment type="subcellular location">
    <subcellularLocation>
        <location evidence="2">Cytoplasm</location>
        <location evidence="2">Cytosol</location>
    </subcellularLocation>
    <subcellularLocation>
        <location evidence="1 12">Nucleus</location>
    </subcellularLocation>
</comment>
<evidence type="ECO:0000256" key="4">
    <source>
        <dbReference type="ARBA" id="ARBA00020160"/>
    </source>
</evidence>
<dbReference type="PANTHER" id="PTHR23338">
    <property type="entry name" value="SMALL NUCLEAR RIBONUCLEOPROTEIN SM"/>
    <property type="match status" value="1"/>
</dbReference>
<keyword evidence="5" id="KW-0963">Cytoplasm</keyword>
<keyword evidence="6 12" id="KW-0507">mRNA processing</keyword>
<dbReference type="InterPro" id="IPR034099">
    <property type="entry name" value="SmD3"/>
</dbReference>
<feature type="domain" description="Sm" evidence="13">
    <location>
        <begin position="5"/>
        <end position="77"/>
    </location>
</feature>
<evidence type="ECO:0000256" key="11">
    <source>
        <dbReference type="ARBA" id="ARBA00033126"/>
    </source>
</evidence>
<dbReference type="Proteomes" id="UP001626550">
    <property type="component" value="Unassembled WGS sequence"/>
</dbReference>
<name>A0ABD2PSK3_9PLAT</name>
<comment type="caution">
    <text evidence="14">The sequence shown here is derived from an EMBL/GenBank/DDBJ whole genome shotgun (WGS) entry which is preliminary data.</text>
</comment>
<gene>
    <name evidence="14" type="primary">SNRPD3</name>
    <name evidence="14" type="ORF">Ciccas_012038</name>
</gene>
<evidence type="ECO:0000256" key="3">
    <source>
        <dbReference type="ARBA" id="ARBA00008146"/>
    </source>
</evidence>
<evidence type="ECO:0000256" key="7">
    <source>
        <dbReference type="ARBA" id="ARBA00022728"/>
    </source>
</evidence>
<reference evidence="14 15" key="1">
    <citation type="submission" date="2024-11" db="EMBL/GenBank/DDBJ databases">
        <title>Adaptive evolution of stress response genes in parasites aligns with host niche diversity.</title>
        <authorList>
            <person name="Hahn C."/>
            <person name="Resl P."/>
        </authorList>
    </citation>
    <scope>NUCLEOTIDE SEQUENCE [LARGE SCALE GENOMIC DNA]</scope>
    <source>
        <strain evidence="14">EGGRZ-B1_66</strain>
        <tissue evidence="14">Body</tissue>
    </source>
</reference>
<dbReference type="InterPro" id="IPR001163">
    <property type="entry name" value="Sm_dom_euk/arc"/>
</dbReference>
<dbReference type="GO" id="GO:0005681">
    <property type="term" value="C:spliceosomal complex"/>
    <property type="evidence" value="ECO:0007669"/>
    <property type="project" value="UniProtKB-KW"/>
</dbReference>
<dbReference type="InterPro" id="IPR027141">
    <property type="entry name" value="LSm4/Sm_D1/D3"/>
</dbReference>
<keyword evidence="9 12" id="KW-0539">Nucleus</keyword>
<dbReference type="FunFam" id="2.30.30.100:FF:000002">
    <property type="entry name" value="Small nuclear ribonucleoprotein Sm D3"/>
    <property type="match status" value="1"/>
</dbReference>
<evidence type="ECO:0000256" key="1">
    <source>
        <dbReference type="ARBA" id="ARBA00004123"/>
    </source>
</evidence>
<evidence type="ECO:0000313" key="15">
    <source>
        <dbReference type="Proteomes" id="UP001626550"/>
    </source>
</evidence>
<dbReference type="SMART" id="SM00651">
    <property type="entry name" value="Sm"/>
    <property type="match status" value="1"/>
</dbReference>
<dbReference type="CDD" id="cd01721">
    <property type="entry name" value="Sm_D3"/>
    <property type="match status" value="1"/>
</dbReference>
<dbReference type="PROSITE" id="PS52002">
    <property type="entry name" value="SM"/>
    <property type="match status" value="1"/>
</dbReference>
<evidence type="ECO:0000256" key="10">
    <source>
        <dbReference type="ARBA" id="ARBA00023274"/>
    </source>
</evidence>
<dbReference type="InterPro" id="IPR047575">
    <property type="entry name" value="Sm"/>
</dbReference>
<evidence type="ECO:0000313" key="14">
    <source>
        <dbReference type="EMBL" id="KAL3309416.1"/>
    </source>
</evidence>
<evidence type="ECO:0000259" key="13">
    <source>
        <dbReference type="PROSITE" id="PS52002"/>
    </source>
</evidence>
<dbReference type="SUPFAM" id="SSF50182">
    <property type="entry name" value="Sm-like ribonucleoproteins"/>
    <property type="match status" value="1"/>
</dbReference>
<dbReference type="GO" id="GO:0005829">
    <property type="term" value="C:cytosol"/>
    <property type="evidence" value="ECO:0007669"/>
    <property type="project" value="UniProtKB-SubCell"/>
</dbReference>
<evidence type="ECO:0000256" key="8">
    <source>
        <dbReference type="ARBA" id="ARBA00023187"/>
    </source>
</evidence>
<dbReference type="EMBL" id="JBJKFK010003944">
    <property type="protein sequence ID" value="KAL3309416.1"/>
    <property type="molecule type" value="Genomic_DNA"/>
</dbReference>
<organism evidence="14 15">
    <name type="scientific">Cichlidogyrus casuarinus</name>
    <dbReference type="NCBI Taxonomy" id="1844966"/>
    <lineage>
        <taxon>Eukaryota</taxon>
        <taxon>Metazoa</taxon>
        <taxon>Spiralia</taxon>
        <taxon>Lophotrochozoa</taxon>
        <taxon>Platyhelminthes</taxon>
        <taxon>Monogenea</taxon>
        <taxon>Monopisthocotylea</taxon>
        <taxon>Dactylogyridea</taxon>
        <taxon>Ancyrocephalidae</taxon>
        <taxon>Cichlidogyrus</taxon>
    </lineage>
</organism>
<dbReference type="Gene3D" id="2.30.30.100">
    <property type="match status" value="1"/>
</dbReference>